<evidence type="ECO:0000256" key="2">
    <source>
        <dbReference type="SAM" id="Phobius"/>
    </source>
</evidence>
<evidence type="ECO:0000256" key="1">
    <source>
        <dbReference type="SAM" id="MobiDB-lite"/>
    </source>
</evidence>
<keyword evidence="4" id="KW-1185">Reference proteome</keyword>
<feature type="transmembrane region" description="Helical" evidence="2">
    <location>
        <begin position="1167"/>
        <end position="1189"/>
    </location>
</feature>
<sequence>MCHQAYQRIKSDPSLQFTMRHLPTLLLLAFITFSSAFAIPSSHGHRHLQIQNNTSSINTILSNLSLSLPSTSVDTDTFLGSLSIQITNTSCDNLKADNVTVSYSDANGTLQRLSLDIRDLSASCNFEYSYSVSFLSGSGSGVGTLSNESYISVSFDFISEDYQVYPPANVSMSYCESGLIISGIQLDGEGLGLVSSIASVFESSIGDVVEKEMDTLVCEDMLGTEVLVKLNEVVDSVNGRLEPYLGEGEEEEDPLEMENDMDVPTNSEGEEVYVNFQTMRWFDRIQEYAVDNINSLIDDVFLNNNGVLEVDPSLLENSALQVTTDFIGFDGTNVTITSLTISGLDTLYNVELLDPIGKYTLQNSFKWEKLTFTLDMEATHDPSEISDVIVQKPDTPPVTDAFTMVLTVEDIAVAMAVLLGINMETLGELALGSLLDLNNLLPCVRSAVEKASVTQLSVQVSSVSSPEIIGFLDEEMNTAVNTATDAFFSMYQSVILQALPNFFGTVVKDMVNDLIDEAESGTCPEPNGSLQGIVDFRDLLLAEAQAVEMGGRGGSPYGDLMRTVYGALVDIMAGSDSDGMSDMNQVVASMTKNQSGVEGDLYWEDYLFKQSVSVDLNGLNADIAVAISDLTVSNLDTMAAPIQLLMPINGENSNLNNSMSRTNNSMSVGVGPEPLRASLRLLVYGEGDKTTIDNEMELGISLSGLSMLIDILGKMEEPPFLNFPMRDIFNVNCWFATMVTPELDQYGLRIGDTTMGIEDMAMFVEEAQFEVNCISCSSPLMVEIEQLFQSEEGVTDATTTVNAILETLSRFMEGDYIQHIIDQMLYEAPYQCPHSPEYNQNFAGIEYEDLVPPDKDEQAIDFLIAIIVVVLCVIVISLLIMLLARFVTRRRHNRWLKELNHAQLQVLAEEEQYETKRQKDINNRMKSLMFSKEVPLIFKIGIPITIFGNIALFLSGHLSLGGTVNISGSFAGEDFNIEGFFEFSMVKSTIDMWKAGAKELAIMIAIFSGVWPYTKQLISLLMWLINPSLISCKKRGSILHCLDLLGKWSMVDVFVLLTTLASFRITIESPSHVAYLPGGFYEVNMLVVPLWGLYSNMLAQLVSQVSSHIIIHYHKKTMIATMREQEVEWGIVTPALQEEPEKLRNHNYMLDYEASSKRAIVNSWSHWMLLASLASLAILVILGCALPSFSIEILGLLGLAVESGNQFEQAHTYYSVFSLAHVIMDEARYLGEASSFIGLGTLASLLVLTVFCVPIFQTFSLFIEWFLPINRKQRHLNIVVNEILSAWQYMEVFVLSVIITSWQLSGVSDYMVNAYCGGLSGMFDTLAFFGIVDANDAQCFQLRATVEAASWLLVAASLILAASSHFVLTASTQKTLDSNVPPEKRRHNDRWSSLESAEVKEESGKPQQSKKPTISPIPPRFTDYYSLTIRKEHLEEEVEIPAAQDANADTYSNIQSVPDNAEYVNKGFSDDIVAPQQPESVQEIPKEAEESV</sequence>
<dbReference type="EMBL" id="JALLPJ020000522">
    <property type="protein sequence ID" value="KAL3789476.1"/>
    <property type="molecule type" value="Genomic_DNA"/>
</dbReference>
<feature type="transmembrane region" description="Helical" evidence="2">
    <location>
        <begin position="1344"/>
        <end position="1368"/>
    </location>
</feature>
<dbReference type="Gene3D" id="3.15.10.10">
    <property type="entry name" value="Bactericidal permeability-increasing protein, domain 1"/>
    <property type="match status" value="1"/>
</dbReference>
<dbReference type="PANTHER" id="PTHR34730:SF1">
    <property type="entry name" value="PARAQUAT-INDUCIBLE PROTEIN A"/>
    <property type="match status" value="1"/>
</dbReference>
<feature type="transmembrane region" description="Helical" evidence="2">
    <location>
        <begin position="1236"/>
        <end position="1263"/>
    </location>
</feature>
<feature type="compositionally biased region" description="Basic and acidic residues" evidence="1">
    <location>
        <begin position="1389"/>
        <end position="1404"/>
    </location>
</feature>
<feature type="transmembrane region" description="Helical" evidence="2">
    <location>
        <begin position="1045"/>
        <end position="1067"/>
    </location>
</feature>
<feature type="transmembrane region" description="Helical" evidence="2">
    <location>
        <begin position="1310"/>
        <end position="1332"/>
    </location>
</feature>
<feature type="region of interest" description="Disordered" evidence="1">
    <location>
        <begin position="1376"/>
        <end position="1415"/>
    </location>
</feature>
<dbReference type="Proteomes" id="UP001530400">
    <property type="component" value="Unassembled WGS sequence"/>
</dbReference>
<keyword evidence="2" id="KW-1133">Transmembrane helix</keyword>
<feature type="transmembrane region" description="Helical" evidence="2">
    <location>
        <begin position="1284"/>
        <end position="1304"/>
    </location>
</feature>
<keyword evidence="2" id="KW-0472">Membrane</keyword>
<evidence type="ECO:0000313" key="3">
    <source>
        <dbReference type="EMBL" id="KAL3789476.1"/>
    </source>
</evidence>
<gene>
    <name evidence="3" type="ORF">ACHAWO_002805</name>
</gene>
<reference evidence="3 4" key="1">
    <citation type="submission" date="2024-10" db="EMBL/GenBank/DDBJ databases">
        <title>Updated reference genomes for cyclostephanoid diatoms.</title>
        <authorList>
            <person name="Roberts W.R."/>
            <person name="Alverson A.J."/>
        </authorList>
    </citation>
    <scope>NUCLEOTIDE SEQUENCE [LARGE SCALE GENOMIC DNA]</scope>
    <source>
        <strain evidence="3 4">AJA010-31</strain>
    </source>
</reference>
<dbReference type="PANTHER" id="PTHR34730">
    <property type="entry name" value="UNNAMED PRODUCT"/>
    <property type="match status" value="1"/>
</dbReference>
<comment type="caution">
    <text evidence="3">The sequence shown here is derived from an EMBL/GenBank/DDBJ whole genome shotgun (WGS) entry which is preliminary data.</text>
</comment>
<dbReference type="InterPro" id="IPR007498">
    <property type="entry name" value="PqiA-like"/>
</dbReference>
<evidence type="ECO:0000313" key="4">
    <source>
        <dbReference type="Proteomes" id="UP001530400"/>
    </source>
</evidence>
<protein>
    <submittedName>
        <fullName evidence="3">Uncharacterized protein</fullName>
    </submittedName>
</protein>
<keyword evidence="2" id="KW-0812">Transmembrane</keyword>
<dbReference type="Pfam" id="PF04403">
    <property type="entry name" value="PqiA"/>
    <property type="match status" value="1"/>
</dbReference>
<proteinExistence type="predicted"/>
<feature type="region of interest" description="Disordered" evidence="1">
    <location>
        <begin position="1469"/>
        <end position="1492"/>
    </location>
</feature>
<accession>A0ABD3PPA7</accession>
<organism evidence="3 4">
    <name type="scientific">Cyclotella atomus</name>
    <dbReference type="NCBI Taxonomy" id="382360"/>
    <lineage>
        <taxon>Eukaryota</taxon>
        <taxon>Sar</taxon>
        <taxon>Stramenopiles</taxon>
        <taxon>Ochrophyta</taxon>
        <taxon>Bacillariophyta</taxon>
        <taxon>Coscinodiscophyceae</taxon>
        <taxon>Thalassiosirophycidae</taxon>
        <taxon>Stephanodiscales</taxon>
        <taxon>Stephanodiscaceae</taxon>
        <taxon>Cyclotella</taxon>
    </lineage>
</organism>
<name>A0ABD3PPA7_9STRA</name>
<feature type="transmembrane region" description="Helical" evidence="2">
    <location>
        <begin position="934"/>
        <end position="954"/>
    </location>
</feature>
<feature type="transmembrane region" description="Helical" evidence="2">
    <location>
        <begin position="1000"/>
        <end position="1025"/>
    </location>
</feature>
<feature type="transmembrane region" description="Helical" evidence="2">
    <location>
        <begin position="1073"/>
        <end position="1094"/>
    </location>
</feature>
<feature type="transmembrane region" description="Helical" evidence="2">
    <location>
        <begin position="862"/>
        <end position="887"/>
    </location>
</feature>